<comment type="similarity">
    <text evidence="4">Belongs to the adenylate kinase family.</text>
</comment>
<dbReference type="AlphaFoldDB" id="A0A0L7QRD1"/>
<dbReference type="PRINTS" id="PR00094">
    <property type="entry name" value="ADENYLTKNASE"/>
</dbReference>
<evidence type="ECO:0000256" key="2">
    <source>
        <dbReference type="ARBA" id="ARBA00022741"/>
    </source>
</evidence>
<evidence type="ECO:0000313" key="5">
    <source>
        <dbReference type="EMBL" id="KOC61182.1"/>
    </source>
</evidence>
<evidence type="ECO:0000256" key="3">
    <source>
        <dbReference type="ARBA" id="ARBA00022777"/>
    </source>
</evidence>
<proteinExistence type="inferred from homology"/>
<dbReference type="Pfam" id="PF00406">
    <property type="entry name" value="ADK"/>
    <property type="match status" value="1"/>
</dbReference>
<accession>A0A0L7QRD1</accession>
<dbReference type="Gene3D" id="3.40.50.300">
    <property type="entry name" value="P-loop containing nucleotide triphosphate hydrolases"/>
    <property type="match status" value="1"/>
</dbReference>
<evidence type="ECO:0000313" key="6">
    <source>
        <dbReference type="Proteomes" id="UP000053825"/>
    </source>
</evidence>
<dbReference type="STRING" id="597456.A0A0L7QRD1"/>
<dbReference type="EMBL" id="KQ414782">
    <property type="protein sequence ID" value="KOC61182.1"/>
    <property type="molecule type" value="Genomic_DNA"/>
</dbReference>
<keyword evidence="3 4" id="KW-0418">Kinase</keyword>
<dbReference type="CDD" id="cd01428">
    <property type="entry name" value="ADK"/>
    <property type="match status" value="1"/>
</dbReference>
<dbReference type="HAMAP" id="MF_00235">
    <property type="entry name" value="Adenylate_kinase_Adk"/>
    <property type="match status" value="1"/>
</dbReference>
<dbReference type="GO" id="GO:0006139">
    <property type="term" value="P:nucleobase-containing compound metabolic process"/>
    <property type="evidence" value="ECO:0007669"/>
    <property type="project" value="InterPro"/>
</dbReference>
<evidence type="ECO:0000256" key="1">
    <source>
        <dbReference type="ARBA" id="ARBA00022679"/>
    </source>
</evidence>
<organism evidence="5 6">
    <name type="scientific">Habropoda laboriosa</name>
    <dbReference type="NCBI Taxonomy" id="597456"/>
    <lineage>
        <taxon>Eukaryota</taxon>
        <taxon>Metazoa</taxon>
        <taxon>Ecdysozoa</taxon>
        <taxon>Arthropoda</taxon>
        <taxon>Hexapoda</taxon>
        <taxon>Insecta</taxon>
        <taxon>Pterygota</taxon>
        <taxon>Neoptera</taxon>
        <taxon>Endopterygota</taxon>
        <taxon>Hymenoptera</taxon>
        <taxon>Apocrita</taxon>
        <taxon>Aculeata</taxon>
        <taxon>Apoidea</taxon>
        <taxon>Anthophila</taxon>
        <taxon>Apidae</taxon>
        <taxon>Habropoda</taxon>
    </lineage>
</organism>
<sequence length="231" mass="25799">MGNCIKPVDPLVASLPRGITVDGSPIKESGVPIIFVIGAPGSGKKTLCTKVAQKYGFHGIITSEILRSEVSKRTDRAFVLARLISQGRLVPSDILIELITVKMLDQLQDGKGFIVSGFPREKQQCKIFDREIRPPDLVLFLDVRNSVLSDRIMARSVKTTERMSISFDNIRIQIKEFKKQNKPVIKHYQNLLVVIDGEYDVMTVFKNICKVIDDVLFNFSKNSATTSADNS</sequence>
<keyword evidence="6" id="KW-1185">Reference proteome</keyword>
<name>A0A0L7QRD1_9HYME</name>
<dbReference type="Proteomes" id="UP000053825">
    <property type="component" value="Unassembled WGS sequence"/>
</dbReference>
<keyword evidence="1 4" id="KW-0808">Transferase</keyword>
<dbReference type="OrthoDB" id="442176at2759"/>
<gene>
    <name evidence="5" type="ORF">WH47_06616</name>
</gene>
<dbReference type="GO" id="GO:0019205">
    <property type="term" value="F:nucleobase-containing compound kinase activity"/>
    <property type="evidence" value="ECO:0007669"/>
    <property type="project" value="InterPro"/>
</dbReference>
<reference evidence="5 6" key="1">
    <citation type="submission" date="2015-07" db="EMBL/GenBank/DDBJ databases">
        <title>The genome of Habropoda laboriosa.</title>
        <authorList>
            <person name="Pan H."/>
            <person name="Kapheim K."/>
        </authorList>
    </citation>
    <scope>NUCLEOTIDE SEQUENCE [LARGE SCALE GENOMIC DNA]</scope>
    <source>
        <strain evidence="5">0110345459</strain>
    </source>
</reference>
<dbReference type="InterPro" id="IPR000850">
    <property type="entry name" value="Adenylat/UMP-CMP_kin"/>
</dbReference>
<keyword evidence="2" id="KW-0547">Nucleotide-binding</keyword>
<dbReference type="SUPFAM" id="SSF52540">
    <property type="entry name" value="P-loop containing nucleoside triphosphate hydrolases"/>
    <property type="match status" value="1"/>
</dbReference>
<dbReference type="InterPro" id="IPR027417">
    <property type="entry name" value="P-loop_NTPase"/>
</dbReference>
<protein>
    <submittedName>
        <fullName evidence="5">Adenylate kinase isoenzyme 1</fullName>
    </submittedName>
</protein>
<evidence type="ECO:0000256" key="4">
    <source>
        <dbReference type="RuleBase" id="RU003330"/>
    </source>
</evidence>
<dbReference type="GO" id="GO:0005524">
    <property type="term" value="F:ATP binding"/>
    <property type="evidence" value="ECO:0007669"/>
    <property type="project" value="InterPro"/>
</dbReference>
<dbReference type="PANTHER" id="PTHR23359">
    <property type="entry name" value="NUCLEOTIDE KINASE"/>
    <property type="match status" value="1"/>
</dbReference>